<evidence type="ECO:0000256" key="6">
    <source>
        <dbReference type="ARBA" id="ARBA00023098"/>
    </source>
</evidence>
<keyword evidence="3" id="KW-0441">Lipid A biosynthesis</keyword>
<dbReference type="GO" id="GO:0016020">
    <property type="term" value="C:membrane"/>
    <property type="evidence" value="ECO:0007669"/>
    <property type="project" value="GOC"/>
</dbReference>
<proteinExistence type="predicted"/>
<organism evidence="9 10">
    <name type="scientific">Mucisphaera calidilacus</name>
    <dbReference type="NCBI Taxonomy" id="2527982"/>
    <lineage>
        <taxon>Bacteria</taxon>
        <taxon>Pseudomonadati</taxon>
        <taxon>Planctomycetota</taxon>
        <taxon>Phycisphaerae</taxon>
        <taxon>Phycisphaerales</taxon>
        <taxon>Phycisphaeraceae</taxon>
        <taxon>Mucisphaera</taxon>
    </lineage>
</organism>
<dbReference type="EC" id="2.3.1.129" evidence="9"/>
<dbReference type="PIRSF" id="PIRSF000456">
    <property type="entry name" value="UDP-GlcNAc_acltr"/>
    <property type="match status" value="1"/>
</dbReference>
<dbReference type="InterPro" id="IPR018357">
    <property type="entry name" value="Hexapep_transf_CS"/>
</dbReference>
<evidence type="ECO:0000259" key="8">
    <source>
        <dbReference type="Pfam" id="PF13720"/>
    </source>
</evidence>
<dbReference type="Gene3D" id="1.20.1180.10">
    <property type="entry name" value="Udp N-acetylglucosamine O-acyltransferase, C-terminal domain"/>
    <property type="match status" value="1"/>
</dbReference>
<dbReference type="InterPro" id="IPR037157">
    <property type="entry name" value="Acetyltransf_C_sf"/>
</dbReference>
<evidence type="ECO:0000256" key="7">
    <source>
        <dbReference type="ARBA" id="ARBA00023315"/>
    </source>
</evidence>
<dbReference type="Pfam" id="PF13720">
    <property type="entry name" value="Acetyltransf_11"/>
    <property type="match status" value="1"/>
</dbReference>
<dbReference type="InterPro" id="IPR010137">
    <property type="entry name" value="Lipid_A_LpxA"/>
</dbReference>
<name>A0A518BUK4_9BACT</name>
<dbReference type="GO" id="GO:0009245">
    <property type="term" value="P:lipid A biosynthetic process"/>
    <property type="evidence" value="ECO:0007669"/>
    <property type="project" value="UniProtKB-KW"/>
</dbReference>
<dbReference type="NCBIfam" id="NF003657">
    <property type="entry name" value="PRK05289.1"/>
    <property type="match status" value="1"/>
</dbReference>
<dbReference type="KEGG" id="mcad:Pan265_04990"/>
<dbReference type="GO" id="GO:0008780">
    <property type="term" value="F:acyl-[acyl-carrier-protein]-UDP-N-acetylglucosamine O-acyltransferase activity"/>
    <property type="evidence" value="ECO:0007669"/>
    <property type="project" value="UniProtKB-EC"/>
</dbReference>
<keyword evidence="5" id="KW-0677">Repeat</keyword>
<accession>A0A518BUK4</accession>
<dbReference type="EMBL" id="CP036280">
    <property type="protein sequence ID" value="QDU70669.1"/>
    <property type="molecule type" value="Genomic_DNA"/>
</dbReference>
<dbReference type="Pfam" id="PF00132">
    <property type="entry name" value="Hexapep"/>
    <property type="match status" value="1"/>
</dbReference>
<evidence type="ECO:0000256" key="3">
    <source>
        <dbReference type="ARBA" id="ARBA00022556"/>
    </source>
</evidence>
<keyword evidence="1" id="KW-0963">Cytoplasm</keyword>
<evidence type="ECO:0000256" key="4">
    <source>
        <dbReference type="ARBA" id="ARBA00022679"/>
    </source>
</evidence>
<gene>
    <name evidence="9" type="primary">lpxA</name>
    <name evidence="9" type="ORF">Pan265_04990</name>
</gene>
<dbReference type="RefSeq" id="WP_236254600.1">
    <property type="nucleotide sequence ID" value="NZ_CP036280.1"/>
</dbReference>
<evidence type="ECO:0000313" key="10">
    <source>
        <dbReference type="Proteomes" id="UP000320386"/>
    </source>
</evidence>
<dbReference type="PANTHER" id="PTHR43480">
    <property type="entry name" value="ACYL-[ACYL-CARRIER-PROTEIN]--UDP-N-ACETYLGLUCOSAMINE O-ACYLTRANSFERASE"/>
    <property type="match status" value="1"/>
</dbReference>
<dbReference type="AlphaFoldDB" id="A0A518BUK4"/>
<keyword evidence="6" id="KW-0443">Lipid metabolism</keyword>
<keyword evidence="4 9" id="KW-0808">Transferase</keyword>
<dbReference type="InterPro" id="IPR029098">
    <property type="entry name" value="Acetyltransf_C"/>
</dbReference>
<evidence type="ECO:0000256" key="2">
    <source>
        <dbReference type="ARBA" id="ARBA00022516"/>
    </source>
</evidence>
<evidence type="ECO:0000256" key="1">
    <source>
        <dbReference type="ARBA" id="ARBA00022490"/>
    </source>
</evidence>
<sequence length="266" mass="28631">MATIHPTAIIDTRAQIADDADIGPWCRIEGNVNVGPGTRLIANVHLYGPLTLGSNNTLYPNTAIGFAPQDRKYDHDESGAGVVIGDNNTLRENVTIHRATHDIPTTLGSDNYLMAGAHLAHDTVVGSRCNLANNVLLAGHVTVEDDVNIGGGSAVHQNCRIGQHAMLAGIVAAIQDVTPFCIYFHNEQIIGINVIGLRRAGLKEHIKPLKRAYEIVGLSGLANKTAVEKIRTELADDPLCQQFADFVEKTTRGLCTFTRNKDADKA</sequence>
<keyword evidence="2" id="KW-0444">Lipid biosynthesis</keyword>
<dbReference type="InterPro" id="IPR001451">
    <property type="entry name" value="Hexapep"/>
</dbReference>
<dbReference type="NCBIfam" id="TIGR01852">
    <property type="entry name" value="lipid_A_lpxA"/>
    <property type="match status" value="1"/>
</dbReference>
<dbReference type="PANTHER" id="PTHR43480:SF1">
    <property type="entry name" value="ACYL-[ACYL-CARRIER-PROTEIN]--UDP-N-ACETYLGLUCOSAMINE O-ACYLTRANSFERASE, MITOCHONDRIAL-RELATED"/>
    <property type="match status" value="1"/>
</dbReference>
<dbReference type="InterPro" id="IPR011004">
    <property type="entry name" value="Trimer_LpxA-like_sf"/>
</dbReference>
<dbReference type="Proteomes" id="UP000320386">
    <property type="component" value="Chromosome"/>
</dbReference>
<keyword evidence="10" id="KW-1185">Reference proteome</keyword>
<feature type="domain" description="UDP N-acetylglucosamine O-acyltransferase C-terminal" evidence="8">
    <location>
        <begin position="176"/>
        <end position="255"/>
    </location>
</feature>
<evidence type="ECO:0000256" key="5">
    <source>
        <dbReference type="ARBA" id="ARBA00022737"/>
    </source>
</evidence>
<dbReference type="Gene3D" id="2.160.10.10">
    <property type="entry name" value="Hexapeptide repeat proteins"/>
    <property type="match status" value="1"/>
</dbReference>
<keyword evidence="7 9" id="KW-0012">Acyltransferase</keyword>
<dbReference type="PROSITE" id="PS00101">
    <property type="entry name" value="HEXAPEP_TRANSFERASES"/>
    <property type="match status" value="1"/>
</dbReference>
<evidence type="ECO:0000313" key="9">
    <source>
        <dbReference type="EMBL" id="QDU70669.1"/>
    </source>
</evidence>
<dbReference type="SUPFAM" id="SSF51161">
    <property type="entry name" value="Trimeric LpxA-like enzymes"/>
    <property type="match status" value="1"/>
</dbReference>
<protein>
    <submittedName>
        <fullName evidence="9">Acyl-[acyl-carrier-protein]--UDP-N-acetylglucosamine O-acyltransferase</fullName>
        <ecNumber evidence="9">2.3.1.129</ecNumber>
    </submittedName>
</protein>
<reference evidence="9 10" key="1">
    <citation type="submission" date="2019-02" db="EMBL/GenBank/DDBJ databases">
        <title>Deep-cultivation of Planctomycetes and their phenomic and genomic characterization uncovers novel biology.</title>
        <authorList>
            <person name="Wiegand S."/>
            <person name="Jogler M."/>
            <person name="Boedeker C."/>
            <person name="Pinto D."/>
            <person name="Vollmers J."/>
            <person name="Rivas-Marin E."/>
            <person name="Kohn T."/>
            <person name="Peeters S.H."/>
            <person name="Heuer A."/>
            <person name="Rast P."/>
            <person name="Oberbeckmann S."/>
            <person name="Bunk B."/>
            <person name="Jeske O."/>
            <person name="Meyerdierks A."/>
            <person name="Storesund J.E."/>
            <person name="Kallscheuer N."/>
            <person name="Luecker S."/>
            <person name="Lage O.M."/>
            <person name="Pohl T."/>
            <person name="Merkel B.J."/>
            <person name="Hornburger P."/>
            <person name="Mueller R.-W."/>
            <person name="Bruemmer F."/>
            <person name="Labrenz M."/>
            <person name="Spormann A.M."/>
            <person name="Op den Camp H."/>
            <person name="Overmann J."/>
            <person name="Amann R."/>
            <person name="Jetten M.S.M."/>
            <person name="Mascher T."/>
            <person name="Medema M.H."/>
            <person name="Devos D.P."/>
            <person name="Kaster A.-K."/>
            <person name="Ovreas L."/>
            <person name="Rohde M."/>
            <person name="Galperin M.Y."/>
            <person name="Jogler C."/>
        </authorList>
    </citation>
    <scope>NUCLEOTIDE SEQUENCE [LARGE SCALE GENOMIC DNA]</scope>
    <source>
        <strain evidence="9 10">Pan265</strain>
    </source>
</reference>